<keyword evidence="2 4" id="KW-0238">DNA-binding</keyword>
<evidence type="ECO:0000256" key="1">
    <source>
        <dbReference type="ARBA" id="ARBA00023015"/>
    </source>
</evidence>
<evidence type="ECO:0000256" key="2">
    <source>
        <dbReference type="ARBA" id="ARBA00023125"/>
    </source>
</evidence>
<dbReference type="InterPro" id="IPR050109">
    <property type="entry name" value="HTH-type_TetR-like_transc_reg"/>
</dbReference>
<comment type="caution">
    <text evidence="6">The sequence shown here is derived from an EMBL/GenBank/DDBJ whole genome shotgun (WGS) entry which is preliminary data.</text>
</comment>
<sequence>MANRSGVNFDPYVTNINLTVSNRPSFSHVSFRDMMHRARKEAILEECTRLLSERGYDAMTLDQVAEAAGMAKAVLYKHFKGKEDLCCEVMVRGLERAQGFLDGLPARMVASQRLQAFVRWVLQAQLNSDAPLLAERKSEIRHALKASEPYQLALQGLSTRLEEWIVQAQEAGHIHPGWPLLVARQMLMTRAVDPMVDALMHTQAYSHDEVVEWCVKTCMATLHASPEYLPLSQKAKPAKKSMLAVG</sequence>
<dbReference type="Pfam" id="PF00440">
    <property type="entry name" value="TetR_N"/>
    <property type="match status" value="1"/>
</dbReference>
<dbReference type="OrthoDB" id="5293507at2"/>
<keyword evidence="3" id="KW-0804">Transcription</keyword>
<protein>
    <submittedName>
        <fullName evidence="6">TetR/AcrR family transcriptional regulator</fullName>
    </submittedName>
</protein>
<keyword evidence="7" id="KW-1185">Reference proteome</keyword>
<evidence type="ECO:0000313" key="6">
    <source>
        <dbReference type="EMBL" id="PEH87735.1"/>
    </source>
</evidence>
<dbReference type="InterPro" id="IPR009057">
    <property type="entry name" value="Homeodomain-like_sf"/>
</dbReference>
<organism evidence="6 7">
    <name type="scientific">Comamonas terrigena</name>
    <dbReference type="NCBI Taxonomy" id="32013"/>
    <lineage>
        <taxon>Bacteria</taxon>
        <taxon>Pseudomonadati</taxon>
        <taxon>Pseudomonadota</taxon>
        <taxon>Betaproteobacteria</taxon>
        <taxon>Burkholderiales</taxon>
        <taxon>Comamonadaceae</taxon>
        <taxon>Comamonas</taxon>
    </lineage>
</organism>
<name>A0A2A7UQZ2_COMTR</name>
<feature type="domain" description="HTH tetR-type" evidence="5">
    <location>
        <begin position="37"/>
        <end position="97"/>
    </location>
</feature>
<dbReference type="GO" id="GO:0000976">
    <property type="term" value="F:transcription cis-regulatory region binding"/>
    <property type="evidence" value="ECO:0007669"/>
    <property type="project" value="TreeGrafter"/>
</dbReference>
<dbReference type="InterPro" id="IPR001647">
    <property type="entry name" value="HTH_TetR"/>
</dbReference>
<dbReference type="SUPFAM" id="SSF46689">
    <property type="entry name" value="Homeodomain-like"/>
    <property type="match status" value="1"/>
</dbReference>
<dbReference type="PANTHER" id="PTHR30055">
    <property type="entry name" value="HTH-TYPE TRANSCRIPTIONAL REGULATOR RUTR"/>
    <property type="match status" value="1"/>
</dbReference>
<accession>A0A2A7UQZ2</accession>
<reference evidence="7" key="1">
    <citation type="submission" date="2017-09" db="EMBL/GenBank/DDBJ databases">
        <title>FDA dAtabase for Regulatory Grade micrObial Sequences (FDA-ARGOS): Supporting development and validation of Infectious Disease Dx tests.</title>
        <authorList>
            <person name="Minogue T."/>
            <person name="Wolcott M."/>
            <person name="Wasieloski L."/>
            <person name="Aguilar W."/>
            <person name="Moore D."/>
            <person name="Tallon L."/>
            <person name="Sadzewicz L."/>
            <person name="Ott S."/>
            <person name="Zhao X."/>
            <person name="Nagaraj S."/>
            <person name="Vavikolanu K."/>
            <person name="Aluvathingal J."/>
            <person name="Nadendla S."/>
            <person name="Sichtig H."/>
        </authorList>
    </citation>
    <scope>NUCLEOTIDE SEQUENCE [LARGE SCALE GENOMIC DNA]</scope>
    <source>
        <strain evidence="7">FDAARGOS_394</strain>
    </source>
</reference>
<dbReference type="STRING" id="1219032.GCA_001515545_02524"/>
<evidence type="ECO:0000256" key="3">
    <source>
        <dbReference type="ARBA" id="ARBA00023163"/>
    </source>
</evidence>
<feature type="DNA-binding region" description="H-T-H motif" evidence="4">
    <location>
        <begin position="60"/>
        <end position="79"/>
    </location>
</feature>
<keyword evidence="1" id="KW-0805">Transcription regulation</keyword>
<dbReference type="PRINTS" id="PR00455">
    <property type="entry name" value="HTHTETR"/>
</dbReference>
<dbReference type="PANTHER" id="PTHR30055:SF234">
    <property type="entry name" value="HTH-TYPE TRANSCRIPTIONAL REGULATOR BETI"/>
    <property type="match status" value="1"/>
</dbReference>
<dbReference type="Gene3D" id="1.10.357.10">
    <property type="entry name" value="Tetracycline Repressor, domain 2"/>
    <property type="match status" value="1"/>
</dbReference>
<dbReference type="Proteomes" id="UP000220246">
    <property type="component" value="Unassembled WGS sequence"/>
</dbReference>
<dbReference type="PROSITE" id="PS50977">
    <property type="entry name" value="HTH_TETR_2"/>
    <property type="match status" value="1"/>
</dbReference>
<dbReference type="EMBL" id="PDEA01000001">
    <property type="protein sequence ID" value="PEH87735.1"/>
    <property type="molecule type" value="Genomic_DNA"/>
</dbReference>
<evidence type="ECO:0000313" key="7">
    <source>
        <dbReference type="Proteomes" id="UP000220246"/>
    </source>
</evidence>
<proteinExistence type="predicted"/>
<gene>
    <name evidence="6" type="ORF">CRM82_03150</name>
</gene>
<dbReference type="GO" id="GO:0003700">
    <property type="term" value="F:DNA-binding transcription factor activity"/>
    <property type="evidence" value="ECO:0007669"/>
    <property type="project" value="TreeGrafter"/>
</dbReference>
<evidence type="ECO:0000256" key="4">
    <source>
        <dbReference type="PROSITE-ProRule" id="PRU00335"/>
    </source>
</evidence>
<dbReference type="AlphaFoldDB" id="A0A2A7UQZ2"/>
<evidence type="ECO:0000259" key="5">
    <source>
        <dbReference type="PROSITE" id="PS50977"/>
    </source>
</evidence>